<feature type="coiled-coil region" evidence="1">
    <location>
        <begin position="427"/>
        <end position="480"/>
    </location>
</feature>
<feature type="compositionally biased region" description="Pro residues" evidence="2">
    <location>
        <begin position="61"/>
        <end position="84"/>
    </location>
</feature>
<keyword evidence="1" id="KW-0175">Coiled coil</keyword>
<dbReference type="Proteomes" id="UP000085678">
    <property type="component" value="Unplaced"/>
</dbReference>
<evidence type="ECO:0000313" key="4">
    <source>
        <dbReference type="RefSeq" id="XP_013378748.1"/>
    </source>
</evidence>
<evidence type="ECO:0000313" key="7">
    <source>
        <dbReference type="RefSeq" id="XP_013378751.1"/>
    </source>
</evidence>
<feature type="compositionally biased region" description="Polar residues" evidence="2">
    <location>
        <begin position="10"/>
        <end position="30"/>
    </location>
</feature>
<dbReference type="InterPro" id="IPR031974">
    <property type="entry name" value="PDCD7"/>
</dbReference>
<dbReference type="RefSeq" id="XP_013378752.1">
    <property type="nucleotide sequence ID" value="XM_013523298.1"/>
</dbReference>
<evidence type="ECO:0000313" key="5">
    <source>
        <dbReference type="RefSeq" id="XP_013378749.1"/>
    </source>
</evidence>
<dbReference type="RefSeq" id="XP_013378750.1">
    <property type="nucleotide sequence ID" value="XM_013523296.1"/>
</dbReference>
<dbReference type="RefSeq" id="XP_013378748.1">
    <property type="nucleotide sequence ID" value="XM_013523294.1"/>
</dbReference>
<dbReference type="PANTHER" id="PTHR48190:SF2">
    <property type="entry name" value="PROGRAMMED CELL DEATH PROTEIN 7"/>
    <property type="match status" value="1"/>
</dbReference>
<dbReference type="STRING" id="7574.A0A1S3GY03"/>
<dbReference type="RefSeq" id="XP_013378749.1">
    <property type="nucleotide sequence ID" value="XM_013523295.1"/>
</dbReference>
<feature type="region of interest" description="Disordered" evidence="2">
    <location>
        <begin position="1"/>
        <end position="136"/>
    </location>
</feature>
<feature type="compositionally biased region" description="Polar residues" evidence="2">
    <location>
        <begin position="46"/>
        <end position="57"/>
    </location>
</feature>
<evidence type="ECO:0000313" key="6">
    <source>
        <dbReference type="RefSeq" id="XP_013378750.1"/>
    </source>
</evidence>
<name>A0A1S3GY03_LINAN</name>
<dbReference type="InterPro" id="IPR052831">
    <property type="entry name" value="Apoptosis_promoter"/>
</dbReference>
<evidence type="ECO:0000256" key="2">
    <source>
        <dbReference type="SAM" id="MobiDB-lite"/>
    </source>
</evidence>
<feature type="compositionally biased region" description="Polar residues" evidence="2">
    <location>
        <begin position="88"/>
        <end position="99"/>
    </location>
</feature>
<protein>
    <submittedName>
        <fullName evidence="4 5">Programmed cell death protein 7</fullName>
    </submittedName>
</protein>
<gene>
    <name evidence="4 5 6 7 8" type="primary">LOC106150461</name>
</gene>
<evidence type="ECO:0000313" key="8">
    <source>
        <dbReference type="RefSeq" id="XP_013378752.1"/>
    </source>
</evidence>
<dbReference type="RefSeq" id="XP_013378751.1">
    <property type="nucleotide sequence ID" value="XM_013523297.1"/>
</dbReference>
<evidence type="ECO:0000313" key="3">
    <source>
        <dbReference type="Proteomes" id="UP000085678"/>
    </source>
</evidence>
<evidence type="ECO:0000256" key="1">
    <source>
        <dbReference type="SAM" id="Coils"/>
    </source>
</evidence>
<dbReference type="GO" id="GO:0005689">
    <property type="term" value="C:U12-type spliceosomal complex"/>
    <property type="evidence" value="ECO:0007669"/>
    <property type="project" value="TreeGrafter"/>
</dbReference>
<dbReference type="OrthoDB" id="2289628at2759"/>
<dbReference type="AlphaFoldDB" id="A0A1S3GY03"/>
<proteinExistence type="predicted"/>
<reference evidence="4 5" key="1">
    <citation type="submission" date="2025-04" db="UniProtKB">
        <authorList>
            <consortium name="RefSeq"/>
        </authorList>
    </citation>
    <scope>IDENTIFICATION</scope>
    <source>
        <tissue evidence="4 5">Gonads</tissue>
    </source>
</reference>
<organism evidence="3 6">
    <name type="scientific">Lingula anatina</name>
    <name type="common">Brachiopod</name>
    <name type="synonym">Lingula unguis</name>
    <dbReference type="NCBI Taxonomy" id="7574"/>
    <lineage>
        <taxon>Eukaryota</taxon>
        <taxon>Metazoa</taxon>
        <taxon>Spiralia</taxon>
        <taxon>Lophotrochozoa</taxon>
        <taxon>Brachiopoda</taxon>
        <taxon>Linguliformea</taxon>
        <taxon>Lingulata</taxon>
        <taxon>Lingulida</taxon>
        <taxon>Linguloidea</taxon>
        <taxon>Lingulidae</taxon>
        <taxon>Lingula</taxon>
    </lineage>
</organism>
<feature type="compositionally biased region" description="Polar residues" evidence="2">
    <location>
        <begin position="126"/>
        <end position="136"/>
    </location>
</feature>
<accession>A0A1S3GY03</accession>
<dbReference type="Pfam" id="PF16021">
    <property type="entry name" value="PDCD7"/>
    <property type="match status" value="1"/>
</dbReference>
<keyword evidence="3" id="KW-1185">Reference proteome</keyword>
<sequence>MQSYHPPWQHNKSQELSQPQQTNLGMTNMPLSLPPPQQDLARFSTPRWSGSQQQAWMQSPPGYPPPPPLPLSFQQGPPPPPQQPQPQLDFSYNQGKSPSPSFPGESCPRPPWPPGHSGGRPYAVSQGYSQPMNKINNPQLQSNLLPPVSHTIINPYHYQDKGSTSFERQYGMSDNENFFETNSMQSRPEENAGFQPHSLENDCKSVRDADREWVKRWLSSRCPVKSEQGSEKKVINGSVSIPEYQDLVKSTILIFDQLKSQQQNLREHLHDVNFDWEQNYAKSLETKLQLQRLKETLLNPNLTKVIAKKIKRAEKRKIRREKQKRSEKLSEVEALKRREELHKQIDAWQNAIYQKDQDKKRAKDLKSAADSILGEVRKKNIEALKAIQLVEGLQKLRTLRMKRAHERGLHPPKECDQVFEDTTKTLLEMMNKQKETYEAEQRTLEVMLETEQEENLEKEREEARLKKEVLKRKKERKIKEWLFGKEVPLLPGDLLYPFRQYYDQAENSVESLLQIRQQWDNFLVSQDTPGSSHLPVGWVIPNEPSSETWASALS</sequence>
<dbReference type="GeneID" id="106150461"/>
<dbReference type="KEGG" id="lak:106150461"/>
<dbReference type="PANTHER" id="PTHR48190">
    <property type="entry name" value="PROGRAMMED CELL DEATH PROTEIN 7"/>
    <property type="match status" value="1"/>
</dbReference>